<comment type="caution">
    <text evidence="5">The sequence shown here is derived from an EMBL/GenBank/DDBJ whole genome shotgun (WGS) entry which is preliminary data.</text>
</comment>
<sequence length="1166" mass="123662">MAGASLRIGANTSEFTSQMKSMLTQMKLVTSEYKVEAAQAKALGSQTDLLKAKQTELTAKIKLQTDAIKLQQSHLADQKQKLTELQEKEQKLKEKVAELTKAYEESVKTTGKDSEESKKLKAQLEETGEEHAKAEKAVKKQEDAIAKNTIKVNESRAALADQQTELKRTEEELNSTGKKWTVFGQEITAAGNNMDETGKKTVSLGDIIKANLISSAIINGVKALANGLKTLATAAVGVGSDFESGMSQVAATMGITTEEIAAGSEEFDKLQKAAKEAGATTQFSATQAAEALNYMALAGYDADKSIETLPTVLNLAAAGGMDLATASDMVTDSMSALGDAAGTTEGFVDKMAKTSQKSNTSVQQLGEAILTVGGTAKNLAGGVVEMNTVLGIFADNGVKGAEGGTALRNVILSLTAPTDKAKKQMEALGLQVFDANGNMRPLNETFNDLNGILGTMTQGEQTEVLNSIFNKVDLKSVNALLANSGARFDELSGYISDCDGAAADMAATMNDNLQGKVTILKSGLEGLGIAAYEKFKTPLTNAVENITEVIGQLQTDLTDGSLSGALEKIATGFGNMVEKASEIVAAVLPTLLEGLGWIADNGELIVSILTGIGAGFVAFKVASVINAVVAALTSFKAAATAGAAVQWLVNAAMAANPIMLVVTLVATLVAAIVGFIATNEDARAALVNVWEAIKTAIGTAVEKIVTFFTETIPNAFNKVINFVKSNWQGLLLLLVNPFAGAFKLLYDNCEGFRNIINNLVEQIKSAFNGVVNFLKELPSKIWNAIISTVDAIREWALGLRTAAEEGITQLVTNVVTFFSELPNKIAYVIGFCLGYIIKFGIDLYTWATTKIPEFVNSVVIFMQQLPDKIWNAIISAVQKVATWGENMKTQAVTKTTQLIANVVSFMQQLPGKIWNAIISAVQQVTTWGEQMRSRAVTAATNLLNQTITTLSQMPGKVWNAIVGAVQQVVNWGTQLAAKGTEAAKGLYNAVVNGVSSLPGKMAEIGSNIVSGIWNGISSGWDWLTGKVKSLAKSLLDGAKDALGIHSPSRLFRDLVGKMIPQGIGVGITAEMPTLQSDLKEELQGMTTKVAAEVNPVTAVKNTAKISTIGGEVSTKQIAKDRDITVIVYTTNTTTLDKKVIAKEVKKEVVKGITKDQNDKDKTKGAA</sequence>
<dbReference type="InterPro" id="IPR010090">
    <property type="entry name" value="Phage_tape_meas"/>
</dbReference>
<keyword evidence="3" id="KW-0472">Membrane</keyword>
<evidence type="ECO:0000256" key="3">
    <source>
        <dbReference type="SAM" id="Phobius"/>
    </source>
</evidence>
<evidence type="ECO:0000313" key="6">
    <source>
        <dbReference type="Proteomes" id="UP000431304"/>
    </source>
</evidence>
<keyword evidence="1" id="KW-1188">Viral release from host cell</keyword>
<dbReference type="NCBIfam" id="TIGR01760">
    <property type="entry name" value="tape_meas_TP901"/>
    <property type="match status" value="1"/>
</dbReference>
<proteinExistence type="predicted"/>
<keyword evidence="3" id="KW-0812">Transmembrane</keyword>
<feature type="domain" description="Phage tail tape measure protein" evidence="4">
    <location>
        <begin position="271"/>
        <end position="469"/>
    </location>
</feature>
<name>A0A844E1A3_EUBRA</name>
<gene>
    <name evidence="5" type="ORF">GKE72_09835</name>
</gene>
<feature type="transmembrane region" description="Helical" evidence="3">
    <location>
        <begin position="647"/>
        <end position="677"/>
    </location>
</feature>
<evidence type="ECO:0000256" key="2">
    <source>
        <dbReference type="SAM" id="MobiDB-lite"/>
    </source>
</evidence>
<evidence type="ECO:0000313" key="5">
    <source>
        <dbReference type="EMBL" id="MSD16359.1"/>
    </source>
</evidence>
<dbReference type="Pfam" id="PF10145">
    <property type="entry name" value="PhageMin_Tail"/>
    <property type="match status" value="1"/>
</dbReference>
<feature type="transmembrane region" description="Helical" evidence="3">
    <location>
        <begin position="825"/>
        <end position="847"/>
    </location>
</feature>
<protein>
    <submittedName>
        <fullName evidence="5">Phage tail tape measure protein</fullName>
    </submittedName>
</protein>
<feature type="transmembrane region" description="Helical" evidence="3">
    <location>
        <begin position="608"/>
        <end position="635"/>
    </location>
</feature>
<dbReference type="Proteomes" id="UP000431304">
    <property type="component" value="Unassembled WGS sequence"/>
</dbReference>
<keyword evidence="3" id="KW-1133">Transmembrane helix</keyword>
<organism evidence="5 6">
    <name type="scientific">Eubacterium ramulus</name>
    <dbReference type="NCBI Taxonomy" id="39490"/>
    <lineage>
        <taxon>Bacteria</taxon>
        <taxon>Bacillati</taxon>
        <taxon>Bacillota</taxon>
        <taxon>Clostridia</taxon>
        <taxon>Eubacteriales</taxon>
        <taxon>Eubacteriaceae</taxon>
        <taxon>Eubacterium</taxon>
    </lineage>
</organism>
<evidence type="ECO:0000259" key="4">
    <source>
        <dbReference type="Pfam" id="PF10145"/>
    </source>
</evidence>
<dbReference type="AlphaFoldDB" id="A0A844E1A3"/>
<feature type="region of interest" description="Disordered" evidence="2">
    <location>
        <begin position="108"/>
        <end position="140"/>
    </location>
</feature>
<dbReference type="InterPro" id="IPR016024">
    <property type="entry name" value="ARM-type_fold"/>
</dbReference>
<reference evidence="5 6" key="1">
    <citation type="journal article" date="2019" name="Nat. Med.">
        <title>A library of human gut bacterial isolates paired with longitudinal multiomics data enables mechanistic microbiome research.</title>
        <authorList>
            <person name="Poyet M."/>
            <person name="Groussin M."/>
            <person name="Gibbons S.M."/>
            <person name="Avila-Pacheco J."/>
            <person name="Jiang X."/>
            <person name="Kearney S.M."/>
            <person name="Perrotta A.R."/>
            <person name="Berdy B."/>
            <person name="Zhao S."/>
            <person name="Lieberman T.D."/>
            <person name="Swanson P.K."/>
            <person name="Smith M."/>
            <person name="Roesemann S."/>
            <person name="Alexander J.E."/>
            <person name="Rich S.A."/>
            <person name="Livny J."/>
            <person name="Vlamakis H."/>
            <person name="Clish C."/>
            <person name="Bullock K."/>
            <person name="Deik A."/>
            <person name="Scott J."/>
            <person name="Pierce K.A."/>
            <person name="Xavier R.J."/>
            <person name="Alm E.J."/>
        </authorList>
    </citation>
    <scope>NUCLEOTIDE SEQUENCE [LARGE SCALE GENOMIC DNA]</scope>
    <source>
        <strain evidence="5 6">BIOML-A3</strain>
    </source>
</reference>
<accession>A0A844E1A3</accession>
<dbReference type="EMBL" id="WKRA01000014">
    <property type="protein sequence ID" value="MSD16359.1"/>
    <property type="molecule type" value="Genomic_DNA"/>
</dbReference>
<dbReference type="SUPFAM" id="SSF48371">
    <property type="entry name" value="ARM repeat"/>
    <property type="match status" value="1"/>
</dbReference>
<evidence type="ECO:0000256" key="1">
    <source>
        <dbReference type="ARBA" id="ARBA00022612"/>
    </source>
</evidence>
<dbReference type="PANTHER" id="PTHR37813:SF1">
    <property type="entry name" value="FELS-2 PROPHAGE PROTEIN"/>
    <property type="match status" value="1"/>
</dbReference>
<dbReference type="PANTHER" id="PTHR37813">
    <property type="entry name" value="FELS-2 PROPHAGE PROTEIN"/>
    <property type="match status" value="1"/>
</dbReference>